<keyword evidence="12" id="KW-1185">Reference proteome</keyword>
<evidence type="ECO:0000256" key="5">
    <source>
        <dbReference type="ARBA" id="ARBA00022763"/>
    </source>
</evidence>
<reference evidence="11 12" key="1">
    <citation type="journal article" date="2022" name="Int. J. Syst. Evol. Microbiol.">
        <title>&lt;i&gt;Sideroxyarcus emersonii&lt;/i&gt; gen. nov. sp. nov., a neutrophilic, microaerobic iron- and thiosulfate-oxidizing bacterium isolated from iron-rich wetland sediment.</title>
        <authorList>
            <person name="Kato S."/>
            <person name="Itoh T."/>
            <person name="Iino T."/>
            <person name="Ohkuma M."/>
        </authorList>
    </citation>
    <scope>NUCLEOTIDE SEQUENCE [LARGE SCALE GENOMIC DNA]</scope>
    <source>
        <strain evidence="11 12">MIZ01</strain>
    </source>
</reference>
<dbReference type="FunFam" id="3.40.50.300:FF:000319">
    <property type="entry name" value="DNA repair protein RecN"/>
    <property type="match status" value="1"/>
</dbReference>
<evidence type="ECO:0000313" key="12">
    <source>
        <dbReference type="Proteomes" id="UP001320326"/>
    </source>
</evidence>
<comment type="function">
    <text evidence="1 9">May be involved in recombinational repair of damaged DNA.</text>
</comment>
<dbReference type="PANTHER" id="PTHR11059:SF0">
    <property type="entry name" value="DNA REPAIR PROTEIN RECN"/>
    <property type="match status" value="1"/>
</dbReference>
<dbReference type="InterPro" id="IPR003395">
    <property type="entry name" value="RecF/RecN/SMC_N"/>
</dbReference>
<dbReference type="EMBL" id="AP023423">
    <property type="protein sequence ID" value="BCK87209.1"/>
    <property type="molecule type" value="Genomic_DNA"/>
</dbReference>
<protein>
    <recommendedName>
        <fullName evidence="3 9">DNA repair protein RecN</fullName>
    </recommendedName>
    <alternativeName>
        <fullName evidence="8 9">Recombination protein N</fullName>
    </alternativeName>
</protein>
<feature type="domain" description="AAA+ ATPase" evidence="10">
    <location>
        <begin position="21"/>
        <end position="507"/>
    </location>
</feature>
<keyword evidence="7 9" id="KW-0234">DNA repair</keyword>
<dbReference type="GO" id="GO:0006310">
    <property type="term" value="P:DNA recombination"/>
    <property type="evidence" value="ECO:0007669"/>
    <property type="project" value="InterPro"/>
</dbReference>
<dbReference type="Gene3D" id="3.40.50.300">
    <property type="entry name" value="P-loop containing nucleotide triphosphate hydrolases"/>
    <property type="match status" value="2"/>
</dbReference>
<organism evidence="11 12">
    <name type="scientific">Sideroxyarcus emersonii</name>
    <dbReference type="NCBI Taxonomy" id="2764705"/>
    <lineage>
        <taxon>Bacteria</taxon>
        <taxon>Pseudomonadati</taxon>
        <taxon>Pseudomonadota</taxon>
        <taxon>Betaproteobacteria</taxon>
        <taxon>Nitrosomonadales</taxon>
        <taxon>Gallionellaceae</taxon>
        <taxon>Sideroxyarcus</taxon>
    </lineage>
</organism>
<dbReference type="RefSeq" id="WP_237248339.1">
    <property type="nucleotide sequence ID" value="NZ_AP023423.1"/>
</dbReference>
<evidence type="ECO:0000256" key="4">
    <source>
        <dbReference type="ARBA" id="ARBA00022741"/>
    </source>
</evidence>
<evidence type="ECO:0000256" key="6">
    <source>
        <dbReference type="ARBA" id="ARBA00022840"/>
    </source>
</evidence>
<evidence type="ECO:0000259" key="10">
    <source>
        <dbReference type="SMART" id="SM00382"/>
    </source>
</evidence>
<evidence type="ECO:0000256" key="9">
    <source>
        <dbReference type="PIRNR" id="PIRNR003128"/>
    </source>
</evidence>
<dbReference type="PIRSF" id="PIRSF003128">
    <property type="entry name" value="RecN"/>
    <property type="match status" value="1"/>
</dbReference>
<dbReference type="NCBIfam" id="NF008121">
    <property type="entry name" value="PRK10869.1"/>
    <property type="match status" value="1"/>
</dbReference>
<dbReference type="InterPro" id="IPR003593">
    <property type="entry name" value="AAA+_ATPase"/>
</dbReference>
<dbReference type="GO" id="GO:0009432">
    <property type="term" value="P:SOS response"/>
    <property type="evidence" value="ECO:0007669"/>
    <property type="project" value="UniProtKB-ARBA"/>
</dbReference>
<dbReference type="PANTHER" id="PTHR11059">
    <property type="entry name" value="DNA REPAIR PROTEIN RECN"/>
    <property type="match status" value="1"/>
</dbReference>
<gene>
    <name evidence="11" type="ORF">MIZ01_0980</name>
</gene>
<sequence length="553" mass="59767">MLNHLIIRDFVIVDSLELDFPPGFTALTGETGAGKSILIDALSLALGERGDAGMVRAGCERAEIAAEFDVSGMPLLQAWLREQELDGDEGSCLLRRTLDAAGRSRGFINGRSATLQQLREAGEMLLDIHGQHAHQSLLRADAQRDLLDSHAGLGKLAEEVAAAFKAWQALHRRRLQLEQNAEAVAAERELLSFQRRELETLNFTVTEWEALQAEHARLSHAASLLETAQFGVEVLSESDTACLAQLNALTSRLRGGLEFDAGLQDTLTMLESAQNELQEAVYALRHYQQKLDADPQRLQQQEQRMADVVEAARKYRVPAEQLPEALARIAARLDELGGSADLAELARQDEAARNQYLRVAAKLSEARIAAAQILSGEISAAMQTLAMQGGQFSVALLPLNEGNAQGLEMVEFQVAANQGTPLRSLAKVASGGELSRISLAIQVAASRAATVPTLIFDEVDSGIGGRVAEIVGGLLKQLGRRHQVMCVTHLPQVAAQADAQWQVSKAAHAGKTLSSIRVLSEPERIEEIARMLGGVKITETTRKHAAELLGAPA</sequence>
<dbReference type="AlphaFoldDB" id="A0AAN1X9S5"/>
<dbReference type="InterPro" id="IPR004604">
    <property type="entry name" value="DNA_recomb/repair_RecN"/>
</dbReference>
<evidence type="ECO:0000256" key="2">
    <source>
        <dbReference type="ARBA" id="ARBA00009441"/>
    </source>
</evidence>
<dbReference type="GO" id="GO:0043590">
    <property type="term" value="C:bacterial nucleoid"/>
    <property type="evidence" value="ECO:0007669"/>
    <property type="project" value="TreeGrafter"/>
</dbReference>
<keyword evidence="5 9" id="KW-0227">DNA damage</keyword>
<keyword evidence="4" id="KW-0547">Nucleotide-binding</keyword>
<dbReference type="CDD" id="cd03241">
    <property type="entry name" value="ABC_RecN"/>
    <property type="match status" value="2"/>
</dbReference>
<keyword evidence="6" id="KW-0067">ATP-binding</keyword>
<comment type="similarity">
    <text evidence="2 9">Belongs to the RecN family.</text>
</comment>
<dbReference type="GO" id="GO:0005524">
    <property type="term" value="F:ATP binding"/>
    <property type="evidence" value="ECO:0007669"/>
    <property type="project" value="UniProtKB-KW"/>
</dbReference>
<evidence type="ECO:0000256" key="7">
    <source>
        <dbReference type="ARBA" id="ARBA00023204"/>
    </source>
</evidence>
<dbReference type="GO" id="GO:0006281">
    <property type="term" value="P:DNA repair"/>
    <property type="evidence" value="ECO:0007669"/>
    <property type="project" value="UniProtKB-KW"/>
</dbReference>
<accession>A0AAN1X9S5</accession>
<dbReference type="FunFam" id="3.40.50.300:FF:000356">
    <property type="entry name" value="DNA repair protein RecN"/>
    <property type="match status" value="1"/>
</dbReference>
<evidence type="ECO:0000256" key="3">
    <source>
        <dbReference type="ARBA" id="ARBA00021315"/>
    </source>
</evidence>
<evidence type="ECO:0000313" key="11">
    <source>
        <dbReference type="EMBL" id="BCK87209.1"/>
    </source>
</evidence>
<evidence type="ECO:0000256" key="8">
    <source>
        <dbReference type="ARBA" id="ARBA00033408"/>
    </source>
</evidence>
<evidence type="ECO:0000256" key="1">
    <source>
        <dbReference type="ARBA" id="ARBA00003618"/>
    </source>
</evidence>
<dbReference type="InterPro" id="IPR027417">
    <property type="entry name" value="P-loop_NTPase"/>
</dbReference>
<dbReference type="SUPFAM" id="SSF52540">
    <property type="entry name" value="P-loop containing nucleoside triphosphate hydrolases"/>
    <property type="match status" value="1"/>
</dbReference>
<dbReference type="SMART" id="SM00382">
    <property type="entry name" value="AAA"/>
    <property type="match status" value="1"/>
</dbReference>
<proteinExistence type="inferred from homology"/>
<dbReference type="Pfam" id="PF02463">
    <property type="entry name" value="SMC_N"/>
    <property type="match status" value="1"/>
</dbReference>
<dbReference type="KEGG" id="seme:MIZ01_0980"/>
<dbReference type="NCBIfam" id="TIGR00634">
    <property type="entry name" value="recN"/>
    <property type="match status" value="1"/>
</dbReference>
<dbReference type="Proteomes" id="UP001320326">
    <property type="component" value="Chromosome"/>
</dbReference>
<name>A0AAN1X9S5_9PROT</name>